<feature type="transmembrane region" description="Helical" evidence="1">
    <location>
        <begin position="142"/>
        <end position="163"/>
    </location>
</feature>
<keyword evidence="1" id="KW-0472">Membrane</keyword>
<dbReference type="EMBL" id="NIVC01002727">
    <property type="protein sequence ID" value="PAA55640.1"/>
    <property type="molecule type" value="Genomic_DNA"/>
</dbReference>
<dbReference type="AlphaFoldDB" id="A0A267E266"/>
<feature type="transmembrane region" description="Helical" evidence="1">
    <location>
        <begin position="103"/>
        <end position="122"/>
    </location>
</feature>
<gene>
    <name evidence="2" type="ORF">BOX15_Mlig007456g1</name>
</gene>
<evidence type="ECO:0000313" key="3">
    <source>
        <dbReference type="Proteomes" id="UP000215902"/>
    </source>
</evidence>
<protein>
    <submittedName>
        <fullName evidence="2">Uncharacterized protein</fullName>
    </submittedName>
</protein>
<dbReference type="Proteomes" id="UP000215902">
    <property type="component" value="Unassembled WGS sequence"/>
</dbReference>
<keyword evidence="1" id="KW-0812">Transmembrane</keyword>
<sequence>MGNIYHLWLTTLNIEHSLNYCIYGSNSFTTLSYIDCPRTLLKCSSARISIFLEIQGCFFKLKFLLDLTSMRSMYHNWVDGNTRILSDDEVVQVRKLLRRYRGWYILFSALFAITFTGSFTLFTMAYQQRRILDPESKQFKAMLYAMSSSSLLAMLFCLIMSHLQCQSLEILKAVYIKKMQSGDLVGEVAEEPDSTKKTV</sequence>
<name>A0A267E266_9PLAT</name>
<keyword evidence="1" id="KW-1133">Transmembrane helix</keyword>
<keyword evidence="3" id="KW-1185">Reference proteome</keyword>
<evidence type="ECO:0000256" key="1">
    <source>
        <dbReference type="SAM" id="Phobius"/>
    </source>
</evidence>
<proteinExistence type="predicted"/>
<evidence type="ECO:0000313" key="2">
    <source>
        <dbReference type="EMBL" id="PAA55640.1"/>
    </source>
</evidence>
<reference evidence="2 3" key="1">
    <citation type="submission" date="2017-06" db="EMBL/GenBank/DDBJ databases">
        <title>A platform for efficient transgenesis in Macrostomum lignano, a flatworm model organism for stem cell research.</title>
        <authorList>
            <person name="Berezikov E."/>
        </authorList>
    </citation>
    <scope>NUCLEOTIDE SEQUENCE [LARGE SCALE GENOMIC DNA]</scope>
    <source>
        <strain evidence="2">DV1</strain>
        <tissue evidence="2">Whole organism</tissue>
    </source>
</reference>
<organism evidence="2 3">
    <name type="scientific">Macrostomum lignano</name>
    <dbReference type="NCBI Taxonomy" id="282301"/>
    <lineage>
        <taxon>Eukaryota</taxon>
        <taxon>Metazoa</taxon>
        <taxon>Spiralia</taxon>
        <taxon>Lophotrochozoa</taxon>
        <taxon>Platyhelminthes</taxon>
        <taxon>Rhabditophora</taxon>
        <taxon>Macrostomorpha</taxon>
        <taxon>Macrostomida</taxon>
        <taxon>Macrostomidae</taxon>
        <taxon>Macrostomum</taxon>
    </lineage>
</organism>
<comment type="caution">
    <text evidence="2">The sequence shown here is derived from an EMBL/GenBank/DDBJ whole genome shotgun (WGS) entry which is preliminary data.</text>
</comment>
<accession>A0A267E266</accession>